<sequence>MKDRHDEPIEENEETEHEDCQLNNDMIMTLANCIEETEHEDCQSNNDEIRILGKSNVEIEEIGYEDCQSNNDEVDETEPEDCELNDIEITIVEAIQKKLGVVHSMQSAYDIYRVPNQHHKLRPEAYTPQSVSIDPLHHNEEHLKPMEAHKLRYLNDLLKDSKSGATLDVYVKTMSKLAEKARKCYSETMGFGKDEFVNMMVMDGCFILVLLKKLEAREADYLLFPTRQREIATDLIKLENQLPFFVIEHLHDLIFGRPEQPQEPSSHHILTHRKYTASHHILTWLLLIAQGFHTLDMSPNRVKSFVLPQGGAKHFLDLLRCALIPASPRKKRPGGMLLLTTPMCATELKRAGIRFKNNKSQTSQLKWAGVRFKIKKSHPSSVISLT</sequence>
<keyword evidence="2" id="KW-1185">Reference proteome</keyword>
<comment type="caution">
    <text evidence="1">The sequence shown here is derived from an EMBL/GenBank/DDBJ whole genome shotgun (WGS) entry which is preliminary data.</text>
</comment>
<gene>
    <name evidence="1" type="ORF">NE237_027132</name>
</gene>
<dbReference type="Pfam" id="PF03140">
    <property type="entry name" value="DUF247"/>
    <property type="match status" value="1"/>
</dbReference>
<evidence type="ECO:0000313" key="1">
    <source>
        <dbReference type="EMBL" id="KAJ4950300.1"/>
    </source>
</evidence>
<reference evidence="1" key="1">
    <citation type="journal article" date="2023" name="Plant J.">
        <title>The genome of the king protea, Protea cynaroides.</title>
        <authorList>
            <person name="Chang J."/>
            <person name="Duong T.A."/>
            <person name="Schoeman C."/>
            <person name="Ma X."/>
            <person name="Roodt D."/>
            <person name="Barker N."/>
            <person name="Li Z."/>
            <person name="Van de Peer Y."/>
            <person name="Mizrachi E."/>
        </authorList>
    </citation>
    <scope>NUCLEOTIDE SEQUENCE</scope>
    <source>
        <tissue evidence="1">Young leaves</tissue>
    </source>
</reference>
<name>A0A9Q0JTX5_9MAGN</name>
<accession>A0A9Q0JTX5</accession>
<dbReference type="AlphaFoldDB" id="A0A9Q0JTX5"/>
<organism evidence="1 2">
    <name type="scientific">Protea cynaroides</name>
    <dbReference type="NCBI Taxonomy" id="273540"/>
    <lineage>
        <taxon>Eukaryota</taxon>
        <taxon>Viridiplantae</taxon>
        <taxon>Streptophyta</taxon>
        <taxon>Embryophyta</taxon>
        <taxon>Tracheophyta</taxon>
        <taxon>Spermatophyta</taxon>
        <taxon>Magnoliopsida</taxon>
        <taxon>Proteales</taxon>
        <taxon>Proteaceae</taxon>
        <taxon>Protea</taxon>
    </lineage>
</organism>
<proteinExistence type="predicted"/>
<dbReference type="PANTHER" id="PTHR31170">
    <property type="entry name" value="BNAC04G53230D PROTEIN"/>
    <property type="match status" value="1"/>
</dbReference>
<dbReference type="EMBL" id="JAMYWD010000012">
    <property type="protein sequence ID" value="KAJ4950300.1"/>
    <property type="molecule type" value="Genomic_DNA"/>
</dbReference>
<dbReference type="Proteomes" id="UP001141806">
    <property type="component" value="Unassembled WGS sequence"/>
</dbReference>
<dbReference type="InterPro" id="IPR004158">
    <property type="entry name" value="DUF247_pln"/>
</dbReference>
<dbReference type="OrthoDB" id="672127at2759"/>
<evidence type="ECO:0000313" key="2">
    <source>
        <dbReference type="Proteomes" id="UP001141806"/>
    </source>
</evidence>
<dbReference type="PANTHER" id="PTHR31170:SF17">
    <property type="match status" value="1"/>
</dbReference>
<protein>
    <submittedName>
        <fullName evidence="1">Uncharacterized protein</fullName>
    </submittedName>
</protein>